<gene>
    <name evidence="1" type="primary">ABSGL_00770.1 scaffold 958</name>
</gene>
<dbReference type="Proteomes" id="UP000078561">
    <property type="component" value="Unassembled WGS sequence"/>
</dbReference>
<dbReference type="InParanoid" id="A0A168KTW1"/>
<evidence type="ECO:0000313" key="2">
    <source>
        <dbReference type="Proteomes" id="UP000078561"/>
    </source>
</evidence>
<dbReference type="EMBL" id="LT550334">
    <property type="protein sequence ID" value="SAL95441.1"/>
    <property type="molecule type" value="Genomic_DNA"/>
</dbReference>
<dbReference type="AlphaFoldDB" id="A0A168KTW1"/>
<name>A0A168KTW1_ABSGL</name>
<sequence length="71" mass="8235">MPPNFTERDQNTQENSMDFGYGFDYEFENETSSLQEESIPWGDHKMGVLWICPSIRRNQSAGVRISTKLAF</sequence>
<keyword evidence="2" id="KW-1185">Reference proteome</keyword>
<reference evidence="1" key="1">
    <citation type="submission" date="2016-04" db="EMBL/GenBank/DDBJ databases">
        <authorList>
            <person name="Evans L.H."/>
            <person name="Alamgir A."/>
            <person name="Owens N."/>
            <person name="Weber N.D."/>
            <person name="Virtaneva K."/>
            <person name="Barbian K."/>
            <person name="Babar A."/>
            <person name="Rosenke K."/>
        </authorList>
    </citation>
    <scope>NUCLEOTIDE SEQUENCE [LARGE SCALE GENOMIC DNA]</scope>
    <source>
        <strain evidence="1">CBS 101.48</strain>
    </source>
</reference>
<organism evidence="1">
    <name type="scientific">Absidia glauca</name>
    <name type="common">Pin mould</name>
    <dbReference type="NCBI Taxonomy" id="4829"/>
    <lineage>
        <taxon>Eukaryota</taxon>
        <taxon>Fungi</taxon>
        <taxon>Fungi incertae sedis</taxon>
        <taxon>Mucoromycota</taxon>
        <taxon>Mucoromycotina</taxon>
        <taxon>Mucoromycetes</taxon>
        <taxon>Mucorales</taxon>
        <taxon>Cunninghamellaceae</taxon>
        <taxon>Absidia</taxon>
    </lineage>
</organism>
<accession>A0A168KTW1</accession>
<protein>
    <submittedName>
        <fullName evidence="1">Uncharacterized protein</fullName>
    </submittedName>
</protein>
<proteinExistence type="predicted"/>
<evidence type="ECO:0000313" key="1">
    <source>
        <dbReference type="EMBL" id="SAL95441.1"/>
    </source>
</evidence>